<proteinExistence type="predicted"/>
<evidence type="ECO:0000256" key="1">
    <source>
        <dbReference type="SAM" id="MobiDB-lite"/>
    </source>
</evidence>
<comment type="caution">
    <text evidence="3">The sequence shown here is derived from an EMBL/GenBank/DDBJ whole genome shotgun (WGS) entry which is preliminary data.</text>
</comment>
<keyword evidence="2" id="KW-0472">Membrane</keyword>
<feature type="region of interest" description="Disordered" evidence="1">
    <location>
        <begin position="63"/>
        <end position="106"/>
    </location>
</feature>
<feature type="compositionally biased region" description="Basic and acidic residues" evidence="1">
    <location>
        <begin position="230"/>
        <end position="244"/>
    </location>
</feature>
<accession>A0A8S4HDH2</accession>
<dbReference type="AlphaFoldDB" id="A0A8S4HDH2"/>
<evidence type="ECO:0000313" key="4">
    <source>
        <dbReference type="Proteomes" id="UP000779233"/>
    </source>
</evidence>
<feature type="compositionally biased region" description="Basic residues" evidence="1">
    <location>
        <begin position="76"/>
        <end position="94"/>
    </location>
</feature>
<keyword evidence="2" id="KW-0812">Transmembrane</keyword>
<feature type="transmembrane region" description="Helical" evidence="2">
    <location>
        <begin position="12"/>
        <end position="32"/>
    </location>
</feature>
<sequence>MVNSKNNNSGKKAFGVSFLTKLAIFSVLVGSLNTFTFSNNGECSNNQVAVGSASTAQYGRWLAENEEPSSSSSSGKKSKGKSSKKKKDSKKSKKKNECPLEDESCCPQFPQEVNEEEMEQLGSIFQELSDKLNVGEHLKQYEGQMEEFAKKFEEGNEESLNMDFCKDLFGNLADSLIEAYAKDTSDEKKMKMKRNAQRATNRLLKYCLKEQKKQHTKKKKNKGKGKGKGKGKEAEIEHEPKIDETSVEEFEKEFERVMEMDNDTEN</sequence>
<organism evidence="3 4">
    <name type="scientific">Plasmodium vivax</name>
    <name type="common">malaria parasite P. vivax</name>
    <dbReference type="NCBI Taxonomy" id="5855"/>
    <lineage>
        <taxon>Eukaryota</taxon>
        <taxon>Sar</taxon>
        <taxon>Alveolata</taxon>
        <taxon>Apicomplexa</taxon>
        <taxon>Aconoidasida</taxon>
        <taxon>Haemosporida</taxon>
        <taxon>Plasmodiidae</taxon>
        <taxon>Plasmodium</taxon>
        <taxon>Plasmodium (Plasmodium)</taxon>
    </lineage>
</organism>
<protein>
    <submittedName>
        <fullName evidence="3">(malaria parasite P. vivax) hypothetical protein</fullName>
    </submittedName>
</protein>
<feature type="compositionally biased region" description="Basic residues" evidence="1">
    <location>
        <begin position="214"/>
        <end position="229"/>
    </location>
</feature>
<evidence type="ECO:0000256" key="2">
    <source>
        <dbReference type="SAM" id="Phobius"/>
    </source>
</evidence>
<dbReference type="EMBL" id="CAJZCX010000008">
    <property type="protein sequence ID" value="CAG9478283.1"/>
    <property type="molecule type" value="Genomic_DNA"/>
</dbReference>
<feature type="region of interest" description="Disordered" evidence="1">
    <location>
        <begin position="208"/>
        <end position="266"/>
    </location>
</feature>
<dbReference type="VEuPathDB" id="PlasmoDB:PVPAM_110052300"/>
<evidence type="ECO:0000313" key="3">
    <source>
        <dbReference type="EMBL" id="CAG9478283.1"/>
    </source>
</evidence>
<dbReference type="Proteomes" id="UP000779233">
    <property type="component" value="Unassembled WGS sequence"/>
</dbReference>
<name>A0A8S4HDH2_PLAVI</name>
<keyword evidence="2" id="KW-1133">Transmembrane helix</keyword>
<reference evidence="3" key="1">
    <citation type="submission" date="2021-09" db="EMBL/GenBank/DDBJ databases">
        <authorList>
            <consortium name="Pathogen Informatics"/>
        </authorList>
    </citation>
    <scope>NUCLEOTIDE SEQUENCE</scope>
    <source>
        <strain evidence="3">PvW1</strain>
    </source>
</reference>
<gene>
    <name evidence="3" type="ORF">PVW1_110053400</name>
</gene>